<evidence type="ECO:0000256" key="1">
    <source>
        <dbReference type="SAM" id="MobiDB-lite"/>
    </source>
</evidence>
<sequence length="430" mass="48587">MANATEDHGTREEQAARTPPAAANANATEPPAASNRRKRGRPSKPPTPPTAANVDADITDLTRNEKDKSVADWGEENLRIVCELFAHEVDIGNRSSTHLSTGGYLNVMKRFKDITGISYTRKQFKNKWDKLKQDHTIWKKLTKQTGLGWDETEKNIKMPDEWWSRMAKQIKGSGRFKHQGLQHEDKLDIIDVPPSQVDENDAIDLDNDEENEDSDDDFEELPTPTSGATRRANVNDKQKKPKTIVRHWLKEQFGVLMGHSERTTTSAESVARKVEETSVSITDAMQSVRECGATPGTREFFIASIELTKASEREMFMTLKTPEERFGWLKDKHEWMTRNDLQEKLQEKLQKKLFCQIISDTATATASTTGFSKKPQPQPKPAQPEPYQTGPDSSRKKNLTGPARPTAFGTMGPLPRFDKERLITDPTKDN</sequence>
<dbReference type="Gramene" id="TVU25636">
    <property type="protein sequence ID" value="TVU25636"/>
    <property type="gene ID" value="EJB05_28140"/>
</dbReference>
<keyword evidence="4" id="KW-1185">Reference proteome</keyword>
<feature type="region of interest" description="Disordered" evidence="1">
    <location>
        <begin position="365"/>
        <end position="430"/>
    </location>
</feature>
<organism evidence="3 4">
    <name type="scientific">Eragrostis curvula</name>
    <name type="common">weeping love grass</name>
    <dbReference type="NCBI Taxonomy" id="38414"/>
    <lineage>
        <taxon>Eukaryota</taxon>
        <taxon>Viridiplantae</taxon>
        <taxon>Streptophyta</taxon>
        <taxon>Embryophyta</taxon>
        <taxon>Tracheophyta</taxon>
        <taxon>Spermatophyta</taxon>
        <taxon>Magnoliopsida</taxon>
        <taxon>Liliopsida</taxon>
        <taxon>Poales</taxon>
        <taxon>Poaceae</taxon>
        <taxon>PACMAD clade</taxon>
        <taxon>Chloridoideae</taxon>
        <taxon>Eragrostideae</taxon>
        <taxon>Eragrostidinae</taxon>
        <taxon>Eragrostis</taxon>
    </lineage>
</organism>
<dbReference type="Pfam" id="PF12776">
    <property type="entry name" value="Myb_DNA-bind_3"/>
    <property type="match status" value="1"/>
</dbReference>
<feature type="region of interest" description="Disordered" evidence="1">
    <location>
        <begin position="1"/>
        <end position="63"/>
    </location>
</feature>
<dbReference type="AlphaFoldDB" id="A0A5J9UPZ9"/>
<accession>A0A5J9UPZ9</accession>
<feature type="non-terminal residue" evidence="3">
    <location>
        <position position="1"/>
    </location>
</feature>
<dbReference type="PANTHER" id="PTHR47851:SF1">
    <property type="entry name" value="OS06G0588700 PROTEIN"/>
    <property type="match status" value="1"/>
</dbReference>
<feature type="domain" description="Myb/SANT-like" evidence="2">
    <location>
        <begin position="73"/>
        <end position="165"/>
    </location>
</feature>
<evidence type="ECO:0000259" key="2">
    <source>
        <dbReference type="Pfam" id="PF12776"/>
    </source>
</evidence>
<dbReference type="EMBL" id="RWGY01000013">
    <property type="protein sequence ID" value="TVU25636.1"/>
    <property type="molecule type" value="Genomic_DNA"/>
</dbReference>
<protein>
    <recommendedName>
        <fullName evidence="2">Myb/SANT-like domain-containing protein</fullName>
    </recommendedName>
</protein>
<feature type="compositionally biased region" description="Basic and acidic residues" evidence="1">
    <location>
        <begin position="1"/>
        <end position="15"/>
    </location>
</feature>
<reference evidence="3 4" key="1">
    <citation type="journal article" date="2019" name="Sci. Rep.">
        <title>A high-quality genome of Eragrostis curvula grass provides insights into Poaceae evolution and supports new strategies to enhance forage quality.</title>
        <authorList>
            <person name="Carballo J."/>
            <person name="Santos B.A.C.M."/>
            <person name="Zappacosta D."/>
            <person name="Garbus I."/>
            <person name="Selva J.P."/>
            <person name="Gallo C.A."/>
            <person name="Diaz A."/>
            <person name="Albertini E."/>
            <person name="Caccamo M."/>
            <person name="Echenique V."/>
        </authorList>
    </citation>
    <scope>NUCLEOTIDE SEQUENCE [LARGE SCALE GENOMIC DNA]</scope>
    <source>
        <strain evidence="4">cv. Victoria</strain>
        <tissue evidence="3">Leaf</tissue>
    </source>
</reference>
<proteinExistence type="predicted"/>
<feature type="compositionally biased region" description="Low complexity" evidence="1">
    <location>
        <begin position="365"/>
        <end position="375"/>
    </location>
</feature>
<feature type="compositionally biased region" description="Basic and acidic residues" evidence="1">
    <location>
        <begin position="416"/>
        <end position="430"/>
    </location>
</feature>
<dbReference type="Proteomes" id="UP000324897">
    <property type="component" value="Chromosome 2"/>
</dbReference>
<feature type="region of interest" description="Disordered" evidence="1">
    <location>
        <begin position="174"/>
        <end position="240"/>
    </location>
</feature>
<dbReference type="PANTHER" id="PTHR47851">
    <property type="entry name" value="OS06G0588700 PROTEIN-RELATED"/>
    <property type="match status" value="1"/>
</dbReference>
<evidence type="ECO:0000313" key="3">
    <source>
        <dbReference type="EMBL" id="TVU25636.1"/>
    </source>
</evidence>
<gene>
    <name evidence="3" type="ORF">EJB05_28140</name>
</gene>
<dbReference type="OrthoDB" id="602113at2759"/>
<comment type="caution">
    <text evidence="3">The sequence shown here is derived from an EMBL/GenBank/DDBJ whole genome shotgun (WGS) entry which is preliminary data.</text>
</comment>
<dbReference type="InterPro" id="IPR024752">
    <property type="entry name" value="Myb/SANT-like_dom"/>
</dbReference>
<name>A0A5J9UPZ9_9POAL</name>
<feature type="compositionally biased region" description="Acidic residues" evidence="1">
    <location>
        <begin position="198"/>
        <end position="220"/>
    </location>
</feature>
<feature type="compositionally biased region" description="Low complexity" evidence="1">
    <location>
        <begin position="16"/>
        <end position="33"/>
    </location>
</feature>
<evidence type="ECO:0000313" key="4">
    <source>
        <dbReference type="Proteomes" id="UP000324897"/>
    </source>
</evidence>